<accession>A0A7S1UYJ1</accession>
<protein>
    <submittedName>
        <fullName evidence="2">Uncharacterized protein</fullName>
    </submittedName>
</protein>
<feature type="chain" id="PRO_5030992771" evidence="1">
    <location>
        <begin position="25"/>
        <end position="227"/>
    </location>
</feature>
<feature type="signal peptide" evidence="1">
    <location>
        <begin position="1"/>
        <end position="24"/>
    </location>
</feature>
<reference evidence="2" key="1">
    <citation type="submission" date="2021-01" db="EMBL/GenBank/DDBJ databases">
        <authorList>
            <person name="Corre E."/>
            <person name="Pelletier E."/>
            <person name="Niang G."/>
            <person name="Scheremetjew M."/>
            <person name="Finn R."/>
            <person name="Kale V."/>
            <person name="Holt S."/>
            <person name="Cochrane G."/>
            <person name="Meng A."/>
            <person name="Brown T."/>
            <person name="Cohen L."/>
        </authorList>
    </citation>
    <scope>NUCLEOTIDE SEQUENCE</scope>
    <source>
        <strain evidence="2">CCMP 410</strain>
    </source>
</reference>
<dbReference type="AlphaFoldDB" id="A0A7S1UYJ1"/>
<evidence type="ECO:0000313" key="2">
    <source>
        <dbReference type="EMBL" id="CAD9282403.1"/>
    </source>
</evidence>
<sequence>MRASTLSCSALLLPLLIARGSTNAFQVRVTTDSLATRKQTELSAEKKIFSRREVLSEGASALFGLGAAATIAAGSATLLGPAPASAATPDELTTSKKSTTNIVDDDDEQFVFPLNFGFVLTGFATLGNLFVSGLTESMQQVVTEGSGDAAASSADAATMALQDSFDTTIMDEARNFLLENNDAVSADFDETLVVYDAITNQNAADSTASTAAAAESLDQVLLSERSV</sequence>
<proteinExistence type="predicted"/>
<evidence type="ECO:0000256" key="1">
    <source>
        <dbReference type="SAM" id="SignalP"/>
    </source>
</evidence>
<organism evidence="2">
    <name type="scientific">Grammatophora oceanica</name>
    <dbReference type="NCBI Taxonomy" id="210454"/>
    <lineage>
        <taxon>Eukaryota</taxon>
        <taxon>Sar</taxon>
        <taxon>Stramenopiles</taxon>
        <taxon>Ochrophyta</taxon>
        <taxon>Bacillariophyta</taxon>
        <taxon>Fragilariophyceae</taxon>
        <taxon>Fragilariophycidae</taxon>
        <taxon>Rhabdonematales</taxon>
        <taxon>Grammatophoraceae</taxon>
        <taxon>Grammatophora</taxon>
    </lineage>
</organism>
<dbReference type="EMBL" id="HBGK01022086">
    <property type="protein sequence ID" value="CAD9282403.1"/>
    <property type="molecule type" value="Transcribed_RNA"/>
</dbReference>
<name>A0A7S1UYJ1_9STRA</name>
<gene>
    <name evidence="2" type="ORF">GOCE00092_LOCUS11314</name>
</gene>
<keyword evidence="1" id="KW-0732">Signal</keyword>